<dbReference type="EMBL" id="JADPUN010000377">
    <property type="protein sequence ID" value="MBF9134732.1"/>
    <property type="molecule type" value="Genomic_DNA"/>
</dbReference>
<evidence type="ECO:0000313" key="1">
    <source>
        <dbReference type="EMBL" id="MBF9134732.1"/>
    </source>
</evidence>
<accession>A0ABS0H8C9</accession>
<proteinExistence type="predicted"/>
<evidence type="ECO:0008006" key="3">
    <source>
        <dbReference type="Google" id="ProtNLM"/>
    </source>
</evidence>
<comment type="caution">
    <text evidence="1">The sequence shown here is derived from an EMBL/GenBank/DDBJ whole genome shotgun (WGS) entry which is preliminary data.</text>
</comment>
<name>A0ABS0H8C9_9ACTN</name>
<evidence type="ECO:0000313" key="2">
    <source>
        <dbReference type="Proteomes" id="UP000638560"/>
    </source>
</evidence>
<reference evidence="1 2" key="1">
    <citation type="submission" date="2020-11" db="EMBL/GenBank/DDBJ databases">
        <title>A novel isolate from a Black sea contaminated sediment with potential to produce alkanes: Plantactinospora alkalitolerans sp. nov.</title>
        <authorList>
            <person name="Carro L."/>
            <person name="Veyisoglu A."/>
            <person name="Guven K."/>
            <person name="Schumann P."/>
            <person name="Klenk H.-P."/>
            <person name="Sahin N."/>
        </authorList>
    </citation>
    <scope>NUCLEOTIDE SEQUENCE [LARGE SCALE GENOMIC DNA]</scope>
    <source>
        <strain evidence="1 2">S1510</strain>
    </source>
</reference>
<sequence length="99" mass="10817">MSTDEDTDQEELLQRLLQHFLSSDDLNELCADAGLPVLIDSNGQPVYVREAVSYDDAGVMTLNRGVVIRLSDGGELQLTIVTSRHPVSPVQIRPPGTRA</sequence>
<protein>
    <recommendedName>
        <fullName evidence="3">Halobacterial output domain-containing protein</fullName>
    </recommendedName>
</protein>
<gene>
    <name evidence="1" type="ORF">I0C86_38250</name>
</gene>
<organism evidence="1 2">
    <name type="scientific">Plantactinospora alkalitolerans</name>
    <dbReference type="NCBI Taxonomy" id="2789879"/>
    <lineage>
        <taxon>Bacteria</taxon>
        <taxon>Bacillati</taxon>
        <taxon>Actinomycetota</taxon>
        <taxon>Actinomycetes</taxon>
        <taxon>Micromonosporales</taxon>
        <taxon>Micromonosporaceae</taxon>
        <taxon>Plantactinospora</taxon>
    </lineage>
</organism>
<keyword evidence="2" id="KW-1185">Reference proteome</keyword>
<dbReference type="Proteomes" id="UP000638560">
    <property type="component" value="Unassembled WGS sequence"/>
</dbReference>
<dbReference type="RefSeq" id="WP_196206203.1">
    <property type="nucleotide sequence ID" value="NZ_JADPUN010000377.1"/>
</dbReference>